<keyword evidence="9" id="KW-1185">Reference proteome</keyword>
<dbReference type="Pfam" id="PF00067">
    <property type="entry name" value="p450"/>
    <property type="match status" value="1"/>
</dbReference>
<dbReference type="GO" id="GO:0016132">
    <property type="term" value="P:brassinosteroid biosynthetic process"/>
    <property type="evidence" value="ECO:0007669"/>
    <property type="project" value="TreeGrafter"/>
</dbReference>
<comment type="similarity">
    <text evidence="6">Belongs to the cytochrome P450 family.</text>
</comment>
<evidence type="ECO:0000256" key="2">
    <source>
        <dbReference type="ARBA" id="ARBA00022692"/>
    </source>
</evidence>
<dbReference type="InterPro" id="IPR036396">
    <property type="entry name" value="Cyt_P450_sf"/>
</dbReference>
<evidence type="ECO:0000256" key="5">
    <source>
        <dbReference type="ARBA" id="ARBA00023004"/>
    </source>
</evidence>
<comment type="caution">
    <text evidence="8">The sequence shown here is derived from an EMBL/GenBank/DDBJ whole genome shotgun (WGS) entry which is preliminary data.</text>
</comment>
<evidence type="ECO:0000256" key="6">
    <source>
        <dbReference type="RuleBase" id="RU000461"/>
    </source>
</evidence>
<keyword evidence="7" id="KW-0472">Membrane</keyword>
<accession>A0A9Q1JI27</accession>
<keyword evidence="6" id="KW-0503">Monooxygenase</keyword>
<evidence type="ECO:0008006" key="10">
    <source>
        <dbReference type="Google" id="ProtNLM"/>
    </source>
</evidence>
<dbReference type="Gene3D" id="1.10.630.10">
    <property type="entry name" value="Cytochrome P450"/>
    <property type="match status" value="1"/>
</dbReference>
<reference evidence="8" key="1">
    <citation type="submission" date="2022-04" db="EMBL/GenBank/DDBJ databases">
        <title>Carnegiea gigantea Genome sequencing and assembly v2.</title>
        <authorList>
            <person name="Copetti D."/>
            <person name="Sanderson M.J."/>
            <person name="Burquez A."/>
            <person name="Wojciechowski M.F."/>
        </authorList>
    </citation>
    <scope>NUCLEOTIDE SEQUENCE</scope>
    <source>
        <strain evidence="8">SGP5-SGP5p</strain>
        <tissue evidence="8">Aerial part</tissue>
    </source>
</reference>
<evidence type="ECO:0000256" key="3">
    <source>
        <dbReference type="ARBA" id="ARBA00022723"/>
    </source>
</evidence>
<keyword evidence="5 6" id="KW-0408">Iron</keyword>
<keyword evidence="2 7" id="KW-0812">Transmembrane</keyword>
<dbReference type="GO" id="GO:0010268">
    <property type="term" value="P:brassinosteroid homeostasis"/>
    <property type="evidence" value="ECO:0007669"/>
    <property type="project" value="TreeGrafter"/>
</dbReference>
<dbReference type="InterPro" id="IPR001128">
    <property type="entry name" value="Cyt_P450"/>
</dbReference>
<dbReference type="GO" id="GO:0005506">
    <property type="term" value="F:iron ion binding"/>
    <property type="evidence" value="ECO:0007669"/>
    <property type="project" value="InterPro"/>
</dbReference>
<dbReference type="OrthoDB" id="2789670at2759"/>
<dbReference type="PROSITE" id="PS00086">
    <property type="entry name" value="CYTOCHROME_P450"/>
    <property type="match status" value="1"/>
</dbReference>
<dbReference type="SUPFAM" id="SSF48264">
    <property type="entry name" value="Cytochrome P450"/>
    <property type="match status" value="1"/>
</dbReference>
<evidence type="ECO:0000313" key="9">
    <source>
        <dbReference type="Proteomes" id="UP001153076"/>
    </source>
</evidence>
<evidence type="ECO:0000256" key="4">
    <source>
        <dbReference type="ARBA" id="ARBA00022989"/>
    </source>
</evidence>
<sequence>MKKCLTIFNIHVGYISTTYLSTWALYFVAKNTNVLHKIREENMELAKDKKYRFITYEDVLKLKYTNKVVEETVRLANLSGFIFRKTIEDVDYKGYLLPKDWEIIVWTRHLHVDLANFENPMGFNPNRWEIRPKVGTFYAFGGGWKSCPGNMLELLNPDVKLRYLSHPIPTDGLQLLFSEI</sequence>
<protein>
    <recommendedName>
        <fullName evidence="10">Cytochrome P450</fullName>
    </recommendedName>
</protein>
<feature type="transmembrane region" description="Helical" evidence="7">
    <location>
        <begin position="6"/>
        <end position="29"/>
    </location>
</feature>
<keyword evidence="3 6" id="KW-0479">Metal-binding</keyword>
<dbReference type="GO" id="GO:0016125">
    <property type="term" value="P:sterol metabolic process"/>
    <property type="evidence" value="ECO:0007669"/>
    <property type="project" value="TreeGrafter"/>
</dbReference>
<dbReference type="AlphaFoldDB" id="A0A9Q1JI27"/>
<organism evidence="8 9">
    <name type="scientific">Carnegiea gigantea</name>
    <dbReference type="NCBI Taxonomy" id="171969"/>
    <lineage>
        <taxon>Eukaryota</taxon>
        <taxon>Viridiplantae</taxon>
        <taxon>Streptophyta</taxon>
        <taxon>Embryophyta</taxon>
        <taxon>Tracheophyta</taxon>
        <taxon>Spermatophyta</taxon>
        <taxon>Magnoliopsida</taxon>
        <taxon>eudicotyledons</taxon>
        <taxon>Gunneridae</taxon>
        <taxon>Pentapetalae</taxon>
        <taxon>Caryophyllales</taxon>
        <taxon>Cactineae</taxon>
        <taxon>Cactaceae</taxon>
        <taxon>Cactoideae</taxon>
        <taxon>Echinocereeae</taxon>
        <taxon>Carnegiea</taxon>
    </lineage>
</organism>
<dbReference type="EMBL" id="JAKOGI010001334">
    <property type="protein sequence ID" value="KAJ8426212.1"/>
    <property type="molecule type" value="Genomic_DNA"/>
</dbReference>
<evidence type="ECO:0000256" key="1">
    <source>
        <dbReference type="ARBA" id="ARBA00004167"/>
    </source>
</evidence>
<dbReference type="GO" id="GO:0004497">
    <property type="term" value="F:monooxygenase activity"/>
    <property type="evidence" value="ECO:0007669"/>
    <property type="project" value="UniProtKB-KW"/>
</dbReference>
<dbReference type="GO" id="GO:0016020">
    <property type="term" value="C:membrane"/>
    <property type="evidence" value="ECO:0007669"/>
    <property type="project" value="UniProtKB-SubCell"/>
</dbReference>
<keyword evidence="6" id="KW-0349">Heme</keyword>
<gene>
    <name evidence="8" type="ORF">Cgig2_028302</name>
</gene>
<dbReference type="Proteomes" id="UP001153076">
    <property type="component" value="Unassembled WGS sequence"/>
</dbReference>
<dbReference type="GO" id="GO:0020037">
    <property type="term" value="F:heme binding"/>
    <property type="evidence" value="ECO:0007669"/>
    <property type="project" value="InterPro"/>
</dbReference>
<comment type="subcellular location">
    <subcellularLocation>
        <location evidence="1">Membrane</location>
        <topology evidence="1">Single-pass membrane protein</topology>
    </subcellularLocation>
</comment>
<dbReference type="PANTHER" id="PTHR24286">
    <property type="entry name" value="CYTOCHROME P450 26"/>
    <property type="match status" value="1"/>
</dbReference>
<keyword evidence="6" id="KW-0560">Oxidoreductase</keyword>
<evidence type="ECO:0000313" key="8">
    <source>
        <dbReference type="EMBL" id="KAJ8426212.1"/>
    </source>
</evidence>
<proteinExistence type="inferred from homology"/>
<dbReference type="PANTHER" id="PTHR24286:SF12">
    <property type="entry name" value="CYTOCHROME P450 FAMILY PROTEIN, EXPRESSED"/>
    <property type="match status" value="1"/>
</dbReference>
<dbReference type="GO" id="GO:0016705">
    <property type="term" value="F:oxidoreductase activity, acting on paired donors, with incorporation or reduction of molecular oxygen"/>
    <property type="evidence" value="ECO:0007669"/>
    <property type="project" value="InterPro"/>
</dbReference>
<dbReference type="InterPro" id="IPR017972">
    <property type="entry name" value="Cyt_P450_CS"/>
</dbReference>
<keyword evidence="4 7" id="KW-1133">Transmembrane helix</keyword>
<name>A0A9Q1JI27_9CARY</name>
<evidence type="ECO:0000256" key="7">
    <source>
        <dbReference type="SAM" id="Phobius"/>
    </source>
</evidence>